<name>A0A927CAC3_9BACL</name>
<dbReference type="InterPro" id="IPR027705">
    <property type="entry name" value="Flotillin_fam"/>
</dbReference>
<evidence type="ECO:0000256" key="3">
    <source>
        <dbReference type="ARBA" id="ARBA00023136"/>
    </source>
</evidence>
<sequence length="580" mass="62636">MFELSSTLILGGIGVAVLIVAVLVFINRYRTVSSNEAMIVTGNMLGSRNIVESENQNGGRIKIIKGGGALVLPVVQVEKRLSLKSHMIEVKTPEVYTEEGVPVQVDATALIKVGSMIEDIAKAAERYLDKSDEVLKLEAGEVLEGHLRSILGSMTVEEIYKNRDKFAQDVQAVAVVDLKKMGLAIDSFTIKDVRDKHEYLASLGKPRIAQVKRDADIAEAEALQQARVKKAEAEQIARQAELEREAKIEEATKDRNLKVSQFKEESDKAKAKADVAYSVQKAVSDREAVEAEMQVQKIKLERETELAEKQVALTTQKLEAEVKVKADAEVYERSQKAEAAKIEQERQAEADATKRRLQAEAESKAKELEGKAEAEVTKAKGLAEAASTREKGSAEADVAQRLAQVEVEKEMGLADAALKLGQLRYVELITAVLPEVAGKIAEPMASIDKLTIIDANGNGEAGSGMGKITSQVTNLMKFLPEVVNDMTGIKLGDVLAHMTNGRVGQTGEFDPNSIAQLLKQAKGVDPQVLSLLLQSAGISGLTGTNSAPVMETSSSAAAESSSETEEVTELGENAFPENDK</sequence>
<dbReference type="SUPFAM" id="SSF117892">
    <property type="entry name" value="Band 7/SPFH domain"/>
    <property type="match status" value="1"/>
</dbReference>
<dbReference type="InterPro" id="IPR036013">
    <property type="entry name" value="Band_7/SPFH_dom_sf"/>
</dbReference>
<keyword evidence="9" id="KW-1185">Reference proteome</keyword>
<dbReference type="EMBL" id="JACXJA010000010">
    <property type="protein sequence ID" value="MBD2862376.1"/>
    <property type="molecule type" value="Genomic_DNA"/>
</dbReference>
<accession>A0A927CAC3</accession>
<dbReference type="AlphaFoldDB" id="A0A927CAC3"/>
<dbReference type="PANTHER" id="PTHR13806">
    <property type="entry name" value="FLOTILLIN-RELATED"/>
    <property type="match status" value="1"/>
</dbReference>
<dbReference type="PANTHER" id="PTHR13806:SF46">
    <property type="entry name" value="FLOTILLIN-1-RELATED"/>
    <property type="match status" value="1"/>
</dbReference>
<evidence type="ECO:0000259" key="7">
    <source>
        <dbReference type="SMART" id="SM00244"/>
    </source>
</evidence>
<dbReference type="RefSeq" id="WP_190927186.1">
    <property type="nucleotide sequence ID" value="NZ_JACXJA010000010.1"/>
</dbReference>
<evidence type="ECO:0000256" key="1">
    <source>
        <dbReference type="ARBA" id="ARBA00004370"/>
    </source>
</evidence>
<dbReference type="GO" id="GO:0005886">
    <property type="term" value="C:plasma membrane"/>
    <property type="evidence" value="ECO:0007669"/>
    <property type="project" value="TreeGrafter"/>
</dbReference>
<feature type="region of interest" description="Disordered" evidence="5">
    <location>
        <begin position="339"/>
        <end position="394"/>
    </location>
</feature>
<feature type="region of interest" description="Disordered" evidence="5">
    <location>
        <begin position="542"/>
        <end position="580"/>
    </location>
</feature>
<evidence type="ECO:0000256" key="4">
    <source>
        <dbReference type="SAM" id="Coils"/>
    </source>
</evidence>
<evidence type="ECO:0000256" key="5">
    <source>
        <dbReference type="SAM" id="MobiDB-lite"/>
    </source>
</evidence>
<keyword evidence="4" id="KW-0175">Coiled coil</keyword>
<dbReference type="Pfam" id="PF01145">
    <property type="entry name" value="Band_7"/>
    <property type="match status" value="1"/>
</dbReference>
<comment type="similarity">
    <text evidence="2">Belongs to the band 7/mec-2 family. Flotillin subfamily.</text>
</comment>
<reference evidence="8" key="1">
    <citation type="submission" date="2020-09" db="EMBL/GenBank/DDBJ databases">
        <title>A novel bacterium of genus Paenibacillus, isolated from South China Sea.</title>
        <authorList>
            <person name="Huang H."/>
            <person name="Mo K."/>
            <person name="Hu Y."/>
        </authorList>
    </citation>
    <scope>NUCLEOTIDE SEQUENCE</scope>
    <source>
        <strain evidence="8">IB182363</strain>
    </source>
</reference>
<dbReference type="Proteomes" id="UP000639396">
    <property type="component" value="Unassembled WGS sequence"/>
</dbReference>
<keyword evidence="6" id="KW-1133">Transmembrane helix</keyword>
<dbReference type="GO" id="GO:0072659">
    <property type="term" value="P:protein localization to plasma membrane"/>
    <property type="evidence" value="ECO:0007669"/>
    <property type="project" value="TreeGrafter"/>
</dbReference>
<feature type="coiled-coil region" evidence="4">
    <location>
        <begin position="223"/>
        <end position="250"/>
    </location>
</feature>
<keyword evidence="3 6" id="KW-0472">Membrane</keyword>
<dbReference type="CDD" id="cd03399">
    <property type="entry name" value="SPFH_flotillin"/>
    <property type="match status" value="1"/>
</dbReference>
<organism evidence="8 9">
    <name type="scientific">Paenibacillus oceani</name>
    <dbReference type="NCBI Taxonomy" id="2772510"/>
    <lineage>
        <taxon>Bacteria</taxon>
        <taxon>Bacillati</taxon>
        <taxon>Bacillota</taxon>
        <taxon>Bacilli</taxon>
        <taxon>Bacillales</taxon>
        <taxon>Paenibacillaceae</taxon>
        <taxon>Paenibacillus</taxon>
    </lineage>
</organism>
<dbReference type="InterPro" id="IPR001107">
    <property type="entry name" value="Band_7"/>
</dbReference>
<comment type="subcellular location">
    <subcellularLocation>
        <location evidence="1">Membrane</location>
    </subcellularLocation>
</comment>
<feature type="transmembrane region" description="Helical" evidence="6">
    <location>
        <begin position="6"/>
        <end position="26"/>
    </location>
</feature>
<comment type="caution">
    <text evidence="8">The sequence shown here is derived from an EMBL/GenBank/DDBJ whole genome shotgun (WGS) entry which is preliminary data.</text>
</comment>
<dbReference type="SMART" id="SM00244">
    <property type="entry name" value="PHB"/>
    <property type="match status" value="1"/>
</dbReference>
<proteinExistence type="inferred from homology"/>
<feature type="compositionally biased region" description="Basic and acidic residues" evidence="5">
    <location>
        <begin position="339"/>
        <end position="378"/>
    </location>
</feature>
<evidence type="ECO:0000256" key="2">
    <source>
        <dbReference type="ARBA" id="ARBA00007161"/>
    </source>
</evidence>
<evidence type="ECO:0000256" key="6">
    <source>
        <dbReference type="SAM" id="Phobius"/>
    </source>
</evidence>
<feature type="domain" description="Band 7" evidence="7">
    <location>
        <begin position="123"/>
        <end position="312"/>
    </location>
</feature>
<dbReference type="GO" id="GO:0002020">
    <property type="term" value="F:protease binding"/>
    <property type="evidence" value="ECO:0007669"/>
    <property type="project" value="TreeGrafter"/>
</dbReference>
<evidence type="ECO:0000313" key="9">
    <source>
        <dbReference type="Proteomes" id="UP000639396"/>
    </source>
</evidence>
<feature type="compositionally biased region" description="Low complexity" evidence="5">
    <location>
        <begin position="551"/>
        <end position="561"/>
    </location>
</feature>
<keyword evidence="6" id="KW-0812">Transmembrane</keyword>
<dbReference type="Gene3D" id="3.30.479.30">
    <property type="entry name" value="Band 7 domain"/>
    <property type="match status" value="1"/>
</dbReference>
<gene>
    <name evidence="8" type="ORF">IDH45_10315</name>
</gene>
<evidence type="ECO:0000313" key="8">
    <source>
        <dbReference type="EMBL" id="MBD2862376.1"/>
    </source>
</evidence>
<protein>
    <submittedName>
        <fullName evidence="8">Flotillin family protein</fullName>
    </submittedName>
</protein>